<dbReference type="EC" id="3.1.3.2" evidence="3"/>
<keyword evidence="2" id="KW-0325">Glycoprotein</keyword>
<evidence type="ECO:0000313" key="8">
    <source>
        <dbReference type="Proteomes" id="UP000288716"/>
    </source>
</evidence>
<keyword evidence="3" id="KW-0378">Hydrolase</keyword>
<dbReference type="PANTHER" id="PTHR45867:SF3">
    <property type="entry name" value="ACID PHOSPHATASE TYPE 7"/>
    <property type="match status" value="1"/>
</dbReference>
<evidence type="ECO:0000313" key="7">
    <source>
        <dbReference type="EMBL" id="RWS28741.1"/>
    </source>
</evidence>
<comment type="similarity">
    <text evidence="3">Belongs to the metallophosphoesterase superfamily. Purple acid phosphatase family.</text>
</comment>
<keyword evidence="1 3" id="KW-0732">Signal</keyword>
<feature type="domain" description="Purple acid phosphatase N-terminal" evidence="6">
    <location>
        <begin position="25"/>
        <end position="115"/>
    </location>
</feature>
<dbReference type="InterPro" id="IPR004843">
    <property type="entry name" value="Calcineurin-like_PHP"/>
</dbReference>
<proteinExistence type="inferred from homology"/>
<name>A0A443SMH4_9ACAR</name>
<dbReference type="STRING" id="299467.A0A443SMH4"/>
<dbReference type="SUPFAM" id="SSF49363">
    <property type="entry name" value="Purple acid phosphatase, N-terminal domain"/>
    <property type="match status" value="1"/>
</dbReference>
<dbReference type="SUPFAM" id="SSF56300">
    <property type="entry name" value="Metallo-dependent phosphatases"/>
    <property type="match status" value="1"/>
</dbReference>
<dbReference type="PROSITE" id="PS51257">
    <property type="entry name" value="PROKAR_LIPOPROTEIN"/>
    <property type="match status" value="1"/>
</dbReference>
<dbReference type="VEuPathDB" id="VectorBase:LDEU003297"/>
<evidence type="ECO:0000256" key="2">
    <source>
        <dbReference type="ARBA" id="ARBA00023180"/>
    </source>
</evidence>
<accession>A0A443SMH4</accession>
<dbReference type="GO" id="GO:0046872">
    <property type="term" value="F:metal ion binding"/>
    <property type="evidence" value="ECO:0007669"/>
    <property type="project" value="InterPro"/>
</dbReference>
<feature type="chain" id="PRO_5018811253" description="Purple acid phosphatase" evidence="3">
    <location>
        <begin position="20"/>
        <end position="435"/>
    </location>
</feature>
<feature type="non-terminal residue" evidence="7">
    <location>
        <position position="435"/>
    </location>
</feature>
<keyword evidence="8" id="KW-1185">Reference proteome</keyword>
<dbReference type="GO" id="GO:0003993">
    <property type="term" value="F:acid phosphatase activity"/>
    <property type="evidence" value="ECO:0007669"/>
    <property type="project" value="UniProtKB-EC"/>
</dbReference>
<dbReference type="Gene3D" id="2.60.40.380">
    <property type="entry name" value="Purple acid phosphatase-like, N-terminal"/>
    <property type="match status" value="1"/>
</dbReference>
<comment type="catalytic activity">
    <reaction evidence="3">
        <text>a phosphate monoester + H2O = an alcohol + phosphate</text>
        <dbReference type="Rhea" id="RHEA:15017"/>
        <dbReference type="ChEBI" id="CHEBI:15377"/>
        <dbReference type="ChEBI" id="CHEBI:30879"/>
        <dbReference type="ChEBI" id="CHEBI:43474"/>
        <dbReference type="ChEBI" id="CHEBI:67140"/>
        <dbReference type="EC" id="3.1.3.2"/>
    </reaction>
</comment>
<dbReference type="InterPro" id="IPR025733">
    <property type="entry name" value="PAPs_C"/>
</dbReference>
<dbReference type="Pfam" id="PF14008">
    <property type="entry name" value="Metallophos_C"/>
    <property type="match status" value="1"/>
</dbReference>
<evidence type="ECO:0000259" key="4">
    <source>
        <dbReference type="Pfam" id="PF00149"/>
    </source>
</evidence>
<dbReference type="InterPro" id="IPR041792">
    <property type="entry name" value="MPP_PAP"/>
</dbReference>
<organism evidence="7 8">
    <name type="scientific">Leptotrombidium deliense</name>
    <dbReference type="NCBI Taxonomy" id="299467"/>
    <lineage>
        <taxon>Eukaryota</taxon>
        <taxon>Metazoa</taxon>
        <taxon>Ecdysozoa</taxon>
        <taxon>Arthropoda</taxon>
        <taxon>Chelicerata</taxon>
        <taxon>Arachnida</taxon>
        <taxon>Acari</taxon>
        <taxon>Acariformes</taxon>
        <taxon>Trombidiformes</taxon>
        <taxon>Prostigmata</taxon>
        <taxon>Anystina</taxon>
        <taxon>Parasitengona</taxon>
        <taxon>Trombiculoidea</taxon>
        <taxon>Trombiculidae</taxon>
        <taxon>Leptotrombidium</taxon>
    </lineage>
</organism>
<dbReference type="Pfam" id="PF16656">
    <property type="entry name" value="Pur_ac_phosph_N"/>
    <property type="match status" value="1"/>
</dbReference>
<dbReference type="Pfam" id="PF00149">
    <property type="entry name" value="Metallophos"/>
    <property type="match status" value="1"/>
</dbReference>
<dbReference type="Proteomes" id="UP000288716">
    <property type="component" value="Unassembled WGS sequence"/>
</dbReference>
<evidence type="ECO:0000259" key="5">
    <source>
        <dbReference type="Pfam" id="PF14008"/>
    </source>
</evidence>
<feature type="signal peptide" evidence="3">
    <location>
        <begin position="1"/>
        <end position="19"/>
    </location>
</feature>
<protein>
    <recommendedName>
        <fullName evidence="3">Purple acid phosphatase</fullName>
        <ecNumber evidence="3">3.1.3.2</ecNumber>
    </recommendedName>
</protein>
<dbReference type="AlphaFoldDB" id="A0A443SMH4"/>
<feature type="domain" description="Purple acid phosphatase C-terminal" evidence="5">
    <location>
        <begin position="360"/>
        <end position="422"/>
    </location>
</feature>
<reference evidence="7 8" key="1">
    <citation type="journal article" date="2018" name="Gigascience">
        <title>Genomes of trombidid mites reveal novel predicted allergens and laterally-transferred genes associated with secondary metabolism.</title>
        <authorList>
            <person name="Dong X."/>
            <person name="Chaisiri K."/>
            <person name="Xia D."/>
            <person name="Armstrong S.D."/>
            <person name="Fang Y."/>
            <person name="Donnelly M.J."/>
            <person name="Kadowaki T."/>
            <person name="McGarry J.W."/>
            <person name="Darby A.C."/>
            <person name="Makepeace B.L."/>
        </authorList>
    </citation>
    <scope>NUCLEOTIDE SEQUENCE [LARGE SCALE GENOMIC DNA]</scope>
    <source>
        <strain evidence="7">UoL-UT</strain>
    </source>
</reference>
<dbReference type="InterPro" id="IPR015914">
    <property type="entry name" value="PAPs_N"/>
</dbReference>
<dbReference type="Gene3D" id="3.60.21.10">
    <property type="match status" value="1"/>
</dbReference>
<comment type="caution">
    <text evidence="7">The sequence shown here is derived from an EMBL/GenBank/DDBJ whole genome shotgun (WGS) entry which is preliminary data.</text>
</comment>
<dbReference type="InterPro" id="IPR029052">
    <property type="entry name" value="Metallo-depent_PP-like"/>
</dbReference>
<gene>
    <name evidence="7" type="ORF">B4U80_07398</name>
</gene>
<dbReference type="EMBL" id="NCKV01001237">
    <property type="protein sequence ID" value="RWS28741.1"/>
    <property type="molecule type" value="Genomic_DNA"/>
</dbReference>
<evidence type="ECO:0000256" key="3">
    <source>
        <dbReference type="RuleBase" id="RU361203"/>
    </source>
</evidence>
<evidence type="ECO:0000259" key="6">
    <source>
        <dbReference type="Pfam" id="PF16656"/>
    </source>
</evidence>
<dbReference type="CDD" id="cd00839">
    <property type="entry name" value="MPP_PAPs"/>
    <property type="match status" value="1"/>
</dbReference>
<sequence>MMRILIAILICSLFSGCKTLILTQPEQVHLSCGADPTQMIVTWTTFNLTSQATVEYGTRTLDKSVSGYTTKFVDGGSEKRFMFIHRVTLKNLKPGQLYFYHCGSDDGWSAIYWFRALKSGSDWSPRIALFGDLGNKNGKSIPRLQEEVQRGNFDAVIHNGDFAYDMDTDNARIGDEFMRQIEPVAAYVPYQTAVGNHENAYNFSNYVNRLSMVNGETGEMNNLFYSFNIGPAHFISFSTEFYFYVEYGWAQIATQYRWLEEDLKEASKPENREKRPWIITFGHRPMYCSTDDSDDCTHKESIIRKGLPVIHAYGLEDLFYNYGVDLEIWAHEHVYERMWPVYDRNVYNGSYDEPYTNPKAPVHLVTGSAGCQEGIDPFVKHPPAWSAVRISDYGFTRMHIMNKTHLYMEQVSDDKNGTVVDKMLLIKDTHGPYRI</sequence>
<evidence type="ECO:0000256" key="1">
    <source>
        <dbReference type="ARBA" id="ARBA00022729"/>
    </source>
</evidence>
<dbReference type="InterPro" id="IPR008963">
    <property type="entry name" value="Purple_acid_Pase-like_N"/>
</dbReference>
<feature type="domain" description="Calcineurin-like phosphoesterase" evidence="4">
    <location>
        <begin position="126"/>
        <end position="335"/>
    </location>
</feature>
<dbReference type="OrthoDB" id="45007at2759"/>
<dbReference type="PANTHER" id="PTHR45867">
    <property type="entry name" value="PURPLE ACID PHOSPHATASE"/>
    <property type="match status" value="1"/>
</dbReference>